<name>A0A2T8I7B9_9POAL</name>
<protein>
    <submittedName>
        <fullName evidence="2">Uncharacterized protein</fullName>
    </submittedName>
</protein>
<dbReference type="Gramene" id="PVH33566">
    <property type="protein sequence ID" value="PVH33566"/>
    <property type="gene ID" value="PAHAL_8G023700"/>
</dbReference>
<feature type="compositionally biased region" description="Basic residues" evidence="1">
    <location>
        <begin position="7"/>
        <end position="22"/>
    </location>
</feature>
<reference evidence="2" key="1">
    <citation type="submission" date="2018-04" db="EMBL/GenBank/DDBJ databases">
        <title>WGS assembly of Panicum hallii.</title>
        <authorList>
            <person name="Lovell J."/>
            <person name="Jenkins J."/>
            <person name="Lowry D."/>
            <person name="Mamidi S."/>
            <person name="Sreedasyam A."/>
            <person name="Weng X."/>
            <person name="Barry K."/>
            <person name="Bonette J."/>
            <person name="Campitelli B."/>
            <person name="Daum C."/>
            <person name="Gordon S."/>
            <person name="Gould B."/>
            <person name="Lipzen A."/>
            <person name="Macqueen A."/>
            <person name="Palacio-Mejia J."/>
            <person name="Plott C."/>
            <person name="Shakirov E."/>
            <person name="Shu S."/>
            <person name="Yoshinaga Y."/>
            <person name="Zane M."/>
            <person name="Rokhsar D."/>
            <person name="Grimwood J."/>
            <person name="Schmutz J."/>
            <person name="Juenger T."/>
        </authorList>
    </citation>
    <scope>NUCLEOTIDE SEQUENCE [LARGE SCALE GENOMIC DNA]</scope>
    <source>
        <strain evidence="2">FIL2</strain>
    </source>
</reference>
<dbReference type="Proteomes" id="UP000243499">
    <property type="component" value="Chromosome 8"/>
</dbReference>
<organism evidence="2">
    <name type="scientific">Panicum hallii</name>
    <dbReference type="NCBI Taxonomy" id="206008"/>
    <lineage>
        <taxon>Eukaryota</taxon>
        <taxon>Viridiplantae</taxon>
        <taxon>Streptophyta</taxon>
        <taxon>Embryophyta</taxon>
        <taxon>Tracheophyta</taxon>
        <taxon>Spermatophyta</taxon>
        <taxon>Magnoliopsida</taxon>
        <taxon>Liliopsida</taxon>
        <taxon>Poales</taxon>
        <taxon>Poaceae</taxon>
        <taxon>PACMAD clade</taxon>
        <taxon>Panicoideae</taxon>
        <taxon>Panicodae</taxon>
        <taxon>Paniceae</taxon>
        <taxon>Panicinae</taxon>
        <taxon>Panicum</taxon>
        <taxon>Panicum sect. Panicum</taxon>
    </lineage>
</organism>
<feature type="region of interest" description="Disordered" evidence="1">
    <location>
        <begin position="1"/>
        <end position="39"/>
    </location>
</feature>
<proteinExistence type="predicted"/>
<evidence type="ECO:0000313" key="2">
    <source>
        <dbReference type="EMBL" id="PVH33566.1"/>
    </source>
</evidence>
<gene>
    <name evidence="2" type="ORF">PAHAL_8G023700</name>
</gene>
<sequence>MEDAPGRRKRGTAAGARARRRSLAPAWPAGRHSSAPPCRVRYRIHQEPSIRLIPRGEDGDDQKLPAGWPLLFSRAARLLLNHPFWRPMSP</sequence>
<accession>A0A2T8I7B9</accession>
<evidence type="ECO:0000256" key="1">
    <source>
        <dbReference type="SAM" id="MobiDB-lite"/>
    </source>
</evidence>
<dbReference type="EMBL" id="CM008053">
    <property type="protein sequence ID" value="PVH33566.1"/>
    <property type="molecule type" value="Genomic_DNA"/>
</dbReference>
<dbReference type="AlphaFoldDB" id="A0A2T8I7B9"/>